<protein>
    <submittedName>
        <fullName evidence="1">Uncharacterized protein</fullName>
    </submittedName>
</protein>
<proteinExistence type="predicted"/>
<sequence>MFSYDYCQARAEEAGVAADVATLENVREKALRSRAAWLEIAARMRRVEAARIARQAQAET</sequence>
<dbReference type="Proteomes" id="UP001589798">
    <property type="component" value="Unassembled WGS sequence"/>
</dbReference>
<dbReference type="RefSeq" id="WP_379488437.1">
    <property type="nucleotide sequence ID" value="NZ_JBHLWK010000019.1"/>
</dbReference>
<evidence type="ECO:0000313" key="1">
    <source>
        <dbReference type="EMBL" id="MFC0205706.1"/>
    </source>
</evidence>
<evidence type="ECO:0000313" key="2">
    <source>
        <dbReference type="Proteomes" id="UP001589798"/>
    </source>
</evidence>
<organism evidence="1 2">
    <name type="scientific">Novosphingobium soli</name>
    <dbReference type="NCBI Taxonomy" id="574956"/>
    <lineage>
        <taxon>Bacteria</taxon>
        <taxon>Pseudomonadati</taxon>
        <taxon>Pseudomonadota</taxon>
        <taxon>Alphaproteobacteria</taxon>
        <taxon>Sphingomonadales</taxon>
        <taxon>Sphingomonadaceae</taxon>
        <taxon>Novosphingobium</taxon>
    </lineage>
</organism>
<keyword evidence="2" id="KW-1185">Reference proteome</keyword>
<gene>
    <name evidence="1" type="ORF">ACFFJC_15685</name>
</gene>
<reference evidence="1 2" key="1">
    <citation type="submission" date="2024-09" db="EMBL/GenBank/DDBJ databases">
        <authorList>
            <person name="Sun Q."/>
            <person name="Mori K."/>
        </authorList>
    </citation>
    <scope>NUCLEOTIDE SEQUENCE [LARGE SCALE GENOMIC DNA]</scope>
    <source>
        <strain evidence="1 2">CCM 7706</strain>
    </source>
</reference>
<comment type="caution">
    <text evidence="1">The sequence shown here is derived from an EMBL/GenBank/DDBJ whole genome shotgun (WGS) entry which is preliminary data.</text>
</comment>
<name>A0ABV6CZ70_9SPHN</name>
<dbReference type="EMBL" id="JBHLWK010000019">
    <property type="protein sequence ID" value="MFC0205706.1"/>
    <property type="molecule type" value="Genomic_DNA"/>
</dbReference>
<accession>A0ABV6CZ70</accession>